<dbReference type="AlphaFoldDB" id="A9RBY3"/>
<gene>
    <name evidence="1" type="ORF">PHYPA_004033</name>
</gene>
<reference evidence="1 3" key="2">
    <citation type="journal article" date="2018" name="Plant J.">
        <title>The Physcomitrella patens chromosome-scale assembly reveals moss genome structure and evolution.</title>
        <authorList>
            <person name="Lang D."/>
            <person name="Ullrich K.K."/>
            <person name="Murat F."/>
            <person name="Fuchs J."/>
            <person name="Jenkins J."/>
            <person name="Haas F.B."/>
            <person name="Piednoel M."/>
            <person name="Gundlach H."/>
            <person name="Van Bel M."/>
            <person name="Meyberg R."/>
            <person name="Vives C."/>
            <person name="Morata J."/>
            <person name="Symeonidi A."/>
            <person name="Hiss M."/>
            <person name="Muchero W."/>
            <person name="Kamisugi Y."/>
            <person name="Saleh O."/>
            <person name="Blanc G."/>
            <person name="Decker E.L."/>
            <person name="van Gessel N."/>
            <person name="Grimwood J."/>
            <person name="Hayes R.D."/>
            <person name="Graham S.W."/>
            <person name="Gunter L.E."/>
            <person name="McDaniel S.F."/>
            <person name="Hoernstein S.N.W."/>
            <person name="Larsson A."/>
            <person name="Li F.W."/>
            <person name="Perroud P.F."/>
            <person name="Phillips J."/>
            <person name="Ranjan P."/>
            <person name="Rokshar D.S."/>
            <person name="Rothfels C.J."/>
            <person name="Schneider L."/>
            <person name="Shu S."/>
            <person name="Stevenson D.W."/>
            <person name="Thummler F."/>
            <person name="Tillich M."/>
            <person name="Villarreal Aguilar J.C."/>
            <person name="Widiez T."/>
            <person name="Wong G.K."/>
            <person name="Wymore A."/>
            <person name="Zhang Y."/>
            <person name="Zimmer A.D."/>
            <person name="Quatrano R.S."/>
            <person name="Mayer K.F.X."/>
            <person name="Goodstein D."/>
            <person name="Casacuberta J.M."/>
            <person name="Vandepoele K."/>
            <person name="Reski R."/>
            <person name="Cuming A.C."/>
            <person name="Tuskan G.A."/>
            <person name="Maumus F."/>
            <person name="Salse J."/>
            <person name="Schmutz J."/>
            <person name="Rensing S.A."/>
        </authorList>
    </citation>
    <scope>NUCLEOTIDE SEQUENCE [LARGE SCALE GENOMIC DNA]</scope>
    <source>
        <strain evidence="2 3">cv. Gransden 2004</strain>
    </source>
</reference>
<keyword evidence="3" id="KW-1185">Reference proteome</keyword>
<dbReference type="Proteomes" id="UP000006727">
    <property type="component" value="Chromosome 3"/>
</dbReference>
<proteinExistence type="predicted"/>
<evidence type="ECO:0000313" key="1">
    <source>
        <dbReference type="EMBL" id="PNR57040.1"/>
    </source>
</evidence>
<sequence length="110" mass="12702">MVDLTGSRVIGVTHRKAVDDTILDGQILESHQRVAGPCPYKHNHCFPGNRPFHCEQVELQGFQQNRVFRNDLMTYDQNSWDASSTRPLVETNLIQNMFNYYFAKKMVAIT</sequence>
<organism evidence="1">
    <name type="scientific">Physcomitrium patens</name>
    <name type="common">Spreading-leaved earth moss</name>
    <name type="synonym">Physcomitrella patens</name>
    <dbReference type="NCBI Taxonomy" id="3218"/>
    <lineage>
        <taxon>Eukaryota</taxon>
        <taxon>Viridiplantae</taxon>
        <taxon>Streptophyta</taxon>
        <taxon>Embryophyta</taxon>
        <taxon>Bryophyta</taxon>
        <taxon>Bryophytina</taxon>
        <taxon>Bryopsida</taxon>
        <taxon>Funariidae</taxon>
        <taxon>Funariales</taxon>
        <taxon>Funariaceae</taxon>
        <taxon>Physcomitrium</taxon>
    </lineage>
</organism>
<dbReference type="EMBL" id="ABEU02000003">
    <property type="protein sequence ID" value="PNR57040.1"/>
    <property type="molecule type" value="Genomic_DNA"/>
</dbReference>
<dbReference type="EnsemblPlants" id="Pp3c3_5370V3.1">
    <property type="protein sequence ID" value="PAC:32941238.CDS.1"/>
    <property type="gene ID" value="Pp3c3_5370"/>
</dbReference>
<reference evidence="1 3" key="1">
    <citation type="journal article" date="2008" name="Science">
        <title>The Physcomitrella genome reveals evolutionary insights into the conquest of land by plants.</title>
        <authorList>
            <person name="Rensing S."/>
            <person name="Lang D."/>
            <person name="Zimmer A."/>
            <person name="Terry A."/>
            <person name="Salamov A."/>
            <person name="Shapiro H."/>
            <person name="Nishiyama T."/>
            <person name="Perroud P.-F."/>
            <person name="Lindquist E."/>
            <person name="Kamisugi Y."/>
            <person name="Tanahashi T."/>
            <person name="Sakakibara K."/>
            <person name="Fujita T."/>
            <person name="Oishi K."/>
            <person name="Shin-I T."/>
            <person name="Kuroki Y."/>
            <person name="Toyoda A."/>
            <person name="Suzuki Y."/>
            <person name="Hashimoto A."/>
            <person name="Yamaguchi K."/>
            <person name="Sugano A."/>
            <person name="Kohara Y."/>
            <person name="Fujiyama A."/>
            <person name="Anterola A."/>
            <person name="Aoki S."/>
            <person name="Ashton N."/>
            <person name="Barbazuk W.B."/>
            <person name="Barker E."/>
            <person name="Bennetzen J."/>
            <person name="Bezanilla M."/>
            <person name="Blankenship R."/>
            <person name="Cho S.H."/>
            <person name="Dutcher S."/>
            <person name="Estelle M."/>
            <person name="Fawcett J.A."/>
            <person name="Gundlach H."/>
            <person name="Hanada K."/>
            <person name="Heyl A."/>
            <person name="Hicks K.A."/>
            <person name="Hugh J."/>
            <person name="Lohr M."/>
            <person name="Mayer K."/>
            <person name="Melkozernov A."/>
            <person name="Murata T."/>
            <person name="Nelson D."/>
            <person name="Pils B."/>
            <person name="Prigge M."/>
            <person name="Reiss B."/>
            <person name="Renner T."/>
            <person name="Rombauts S."/>
            <person name="Rushton P."/>
            <person name="Sanderfoot A."/>
            <person name="Schween G."/>
            <person name="Shiu S.-H."/>
            <person name="Stueber K."/>
            <person name="Theodoulou F.L."/>
            <person name="Tu H."/>
            <person name="Van de Peer Y."/>
            <person name="Verrier P.J."/>
            <person name="Waters E."/>
            <person name="Wood A."/>
            <person name="Yang L."/>
            <person name="Cove D."/>
            <person name="Cuming A."/>
            <person name="Hasebe M."/>
            <person name="Lucas S."/>
            <person name="Mishler D.B."/>
            <person name="Reski R."/>
            <person name="Grigoriev I."/>
            <person name="Quatrano R.S."/>
            <person name="Boore J.L."/>
        </authorList>
    </citation>
    <scope>NUCLEOTIDE SEQUENCE [LARGE SCALE GENOMIC DNA]</scope>
    <source>
        <strain evidence="2 3">cv. Gransden 2004</strain>
    </source>
</reference>
<dbReference type="PaxDb" id="3218-PP1S1_762V6.1"/>
<evidence type="ECO:0000313" key="2">
    <source>
        <dbReference type="EnsemblPlants" id="PAC:32941238.CDS.1"/>
    </source>
</evidence>
<dbReference type="HOGENOM" id="CLU_2175252_0_0_1"/>
<dbReference type="InParanoid" id="A9RBY3"/>
<protein>
    <submittedName>
        <fullName evidence="1 2">Uncharacterized protein</fullName>
    </submittedName>
</protein>
<dbReference type="Gramene" id="Pp3c3_5370V3.1">
    <property type="protein sequence ID" value="PAC:32941238.CDS.1"/>
    <property type="gene ID" value="Pp3c3_5370"/>
</dbReference>
<evidence type="ECO:0000313" key="3">
    <source>
        <dbReference type="Proteomes" id="UP000006727"/>
    </source>
</evidence>
<reference evidence="2" key="3">
    <citation type="submission" date="2020-12" db="UniProtKB">
        <authorList>
            <consortium name="EnsemblPlants"/>
        </authorList>
    </citation>
    <scope>IDENTIFICATION</scope>
</reference>
<accession>A9RBY3</accession>
<name>A9RBY3_PHYPA</name>